<reference evidence="1" key="2">
    <citation type="submission" date="2024-10" db="UniProtKB">
        <authorList>
            <consortium name="EnsemblProtists"/>
        </authorList>
    </citation>
    <scope>IDENTIFICATION</scope>
</reference>
<dbReference type="Proteomes" id="UP000013827">
    <property type="component" value="Unassembled WGS sequence"/>
</dbReference>
<sequence>MRNIDAFAPGGRARYHIVTDEPPNSTVRLSLCRLLGPASPLGGRVHLYSLSQAPKEAHDLMAQLRLLTRGPGYTYLWKNLLHYVLPSAVRRVLLLDADIMVSAPIAELWSHFGAGSYKMLVELGGRGYNTGVMLMWLERMRRSQLYQRVVAGFASQQLPRRLASGPTLEELGWNWFRGKPNNRTLGMADGGDLFYSLPCGWNRQMSPQYWPAFHDRGATAKTFHRCPGPCFLLHANCKDYKPLVMQRIHDDPSGATCAATFHAFIQPPAKLRALKAAQGRRNDYRGSVAGLYFKDVRVVRTPASQYMFEEALRACPLPHLLTVCCQTTYNHLLPSRAAGRFVLFSISRPNGNSVVLVDVLMSLASVVGEPSQLLATALEARAFMQQREAILQLARRQQLLIQELERLRRSKGAGSTSCITVVPAPAIAPTVS</sequence>
<organism evidence="1 2">
    <name type="scientific">Emiliania huxleyi (strain CCMP1516)</name>
    <dbReference type="NCBI Taxonomy" id="280463"/>
    <lineage>
        <taxon>Eukaryota</taxon>
        <taxon>Haptista</taxon>
        <taxon>Haptophyta</taxon>
        <taxon>Prymnesiophyceae</taxon>
        <taxon>Isochrysidales</taxon>
        <taxon>Noelaerhabdaceae</taxon>
        <taxon>Emiliania</taxon>
    </lineage>
</organism>
<dbReference type="AlphaFoldDB" id="A0A0D3KJH1"/>
<dbReference type="GO" id="GO:0005789">
    <property type="term" value="C:endoplasmic reticulum membrane"/>
    <property type="evidence" value="ECO:0007669"/>
    <property type="project" value="TreeGrafter"/>
</dbReference>
<dbReference type="InterPro" id="IPR029044">
    <property type="entry name" value="Nucleotide-diphossugar_trans"/>
</dbReference>
<keyword evidence="2" id="KW-1185">Reference proteome</keyword>
<dbReference type="InterPro" id="IPR042465">
    <property type="entry name" value="XXLT1"/>
</dbReference>
<proteinExistence type="predicted"/>
<dbReference type="RefSeq" id="XP_005788335.1">
    <property type="nucleotide sequence ID" value="XM_005788278.1"/>
</dbReference>
<dbReference type="SUPFAM" id="SSF53448">
    <property type="entry name" value="Nucleotide-diphospho-sugar transferases"/>
    <property type="match status" value="1"/>
</dbReference>
<dbReference type="Gene3D" id="3.90.550.10">
    <property type="entry name" value="Spore Coat Polysaccharide Biosynthesis Protein SpsA, Chain A"/>
    <property type="match status" value="1"/>
</dbReference>
<evidence type="ECO:0000313" key="2">
    <source>
        <dbReference type="Proteomes" id="UP000013827"/>
    </source>
</evidence>
<name>A0A0D3KJH1_EMIH1</name>
<reference evidence="2" key="1">
    <citation type="journal article" date="2013" name="Nature">
        <title>Pan genome of the phytoplankton Emiliania underpins its global distribution.</title>
        <authorList>
            <person name="Read B.A."/>
            <person name="Kegel J."/>
            <person name="Klute M.J."/>
            <person name="Kuo A."/>
            <person name="Lefebvre S.C."/>
            <person name="Maumus F."/>
            <person name="Mayer C."/>
            <person name="Miller J."/>
            <person name="Monier A."/>
            <person name="Salamov A."/>
            <person name="Young J."/>
            <person name="Aguilar M."/>
            <person name="Claverie J.M."/>
            <person name="Frickenhaus S."/>
            <person name="Gonzalez K."/>
            <person name="Herman E.K."/>
            <person name="Lin Y.C."/>
            <person name="Napier J."/>
            <person name="Ogata H."/>
            <person name="Sarno A.F."/>
            <person name="Shmutz J."/>
            <person name="Schroeder D."/>
            <person name="de Vargas C."/>
            <person name="Verret F."/>
            <person name="von Dassow P."/>
            <person name="Valentin K."/>
            <person name="Van de Peer Y."/>
            <person name="Wheeler G."/>
            <person name="Dacks J.B."/>
            <person name="Delwiche C.F."/>
            <person name="Dyhrman S.T."/>
            <person name="Glockner G."/>
            <person name="John U."/>
            <person name="Richards T."/>
            <person name="Worden A.Z."/>
            <person name="Zhang X."/>
            <person name="Grigoriev I.V."/>
            <person name="Allen A.E."/>
            <person name="Bidle K."/>
            <person name="Borodovsky M."/>
            <person name="Bowler C."/>
            <person name="Brownlee C."/>
            <person name="Cock J.M."/>
            <person name="Elias M."/>
            <person name="Gladyshev V.N."/>
            <person name="Groth M."/>
            <person name="Guda C."/>
            <person name="Hadaegh A."/>
            <person name="Iglesias-Rodriguez M.D."/>
            <person name="Jenkins J."/>
            <person name="Jones B.M."/>
            <person name="Lawson T."/>
            <person name="Leese F."/>
            <person name="Lindquist E."/>
            <person name="Lobanov A."/>
            <person name="Lomsadze A."/>
            <person name="Malik S.B."/>
            <person name="Marsh M.E."/>
            <person name="Mackinder L."/>
            <person name="Mock T."/>
            <person name="Mueller-Roeber B."/>
            <person name="Pagarete A."/>
            <person name="Parker M."/>
            <person name="Probert I."/>
            <person name="Quesneville H."/>
            <person name="Raines C."/>
            <person name="Rensing S.A."/>
            <person name="Riano-Pachon D.M."/>
            <person name="Richier S."/>
            <person name="Rokitta S."/>
            <person name="Shiraiwa Y."/>
            <person name="Soanes D.M."/>
            <person name="van der Giezen M."/>
            <person name="Wahlund T.M."/>
            <person name="Williams B."/>
            <person name="Wilson W."/>
            <person name="Wolfe G."/>
            <person name="Wurch L.L."/>
        </authorList>
    </citation>
    <scope>NUCLEOTIDE SEQUENCE</scope>
</reference>
<dbReference type="PaxDb" id="2903-EOD35906"/>
<dbReference type="PANTHER" id="PTHR46612:SF1">
    <property type="entry name" value="XYLOSIDE XYLOSYLTRANSFERASE 1"/>
    <property type="match status" value="1"/>
</dbReference>
<dbReference type="GO" id="GO:0016266">
    <property type="term" value="P:protein O-linked glycosylation via N-acetyl-galactosamine"/>
    <property type="evidence" value="ECO:0007669"/>
    <property type="project" value="TreeGrafter"/>
</dbReference>
<dbReference type="eggNOG" id="KOG3765">
    <property type="taxonomic scope" value="Eukaryota"/>
</dbReference>
<accession>A0A0D3KJH1</accession>
<dbReference type="GO" id="GO:0140560">
    <property type="term" value="F:xylosyl alpha-1,3-xylosyltransferase activity"/>
    <property type="evidence" value="ECO:0007669"/>
    <property type="project" value="TreeGrafter"/>
</dbReference>
<evidence type="ECO:0000313" key="1">
    <source>
        <dbReference type="EnsemblProtists" id="EOD35906"/>
    </source>
</evidence>
<dbReference type="PANTHER" id="PTHR46612">
    <property type="entry name" value="XYLOSIDE XYLOSYLTRANSFERASE 1"/>
    <property type="match status" value="1"/>
</dbReference>
<protein>
    <submittedName>
        <fullName evidence="1">Uncharacterized protein</fullName>
    </submittedName>
</protein>
<dbReference type="GeneID" id="17281177"/>
<dbReference type="HOGENOM" id="CLU_635285_0_0_1"/>
<dbReference type="EnsemblProtists" id="EOD35906">
    <property type="protein sequence ID" value="EOD35906"/>
    <property type="gene ID" value="EMIHUDRAFT_252500"/>
</dbReference>
<dbReference type="KEGG" id="ehx:EMIHUDRAFT_252500"/>